<comment type="caution">
    <text evidence="2">The sequence shown here is derived from an EMBL/GenBank/DDBJ whole genome shotgun (WGS) entry which is preliminary data.</text>
</comment>
<evidence type="ECO:0000313" key="2">
    <source>
        <dbReference type="EMBL" id="GBP58030.1"/>
    </source>
</evidence>
<name>A0A4C1X4H4_EUMVA</name>
<organism evidence="2 3">
    <name type="scientific">Eumeta variegata</name>
    <name type="common">Bagworm moth</name>
    <name type="synonym">Eumeta japonica</name>
    <dbReference type="NCBI Taxonomy" id="151549"/>
    <lineage>
        <taxon>Eukaryota</taxon>
        <taxon>Metazoa</taxon>
        <taxon>Ecdysozoa</taxon>
        <taxon>Arthropoda</taxon>
        <taxon>Hexapoda</taxon>
        <taxon>Insecta</taxon>
        <taxon>Pterygota</taxon>
        <taxon>Neoptera</taxon>
        <taxon>Endopterygota</taxon>
        <taxon>Lepidoptera</taxon>
        <taxon>Glossata</taxon>
        <taxon>Ditrysia</taxon>
        <taxon>Tineoidea</taxon>
        <taxon>Psychidae</taxon>
        <taxon>Oiketicinae</taxon>
        <taxon>Eumeta</taxon>
    </lineage>
</organism>
<feature type="compositionally biased region" description="Basic residues" evidence="1">
    <location>
        <begin position="44"/>
        <end position="54"/>
    </location>
</feature>
<sequence>MRASERHASFHSGMVHKKILTRAPDRNAGAAASGRVSIGSRVQTQRRRPPRRRGAAPAPRSRRSLTDV</sequence>
<dbReference type="EMBL" id="BGZK01000726">
    <property type="protein sequence ID" value="GBP58030.1"/>
    <property type="molecule type" value="Genomic_DNA"/>
</dbReference>
<dbReference type="AlphaFoldDB" id="A0A4C1X4H4"/>
<gene>
    <name evidence="2" type="ORF">EVAR_39746_1</name>
</gene>
<keyword evidence="3" id="KW-1185">Reference proteome</keyword>
<reference evidence="2 3" key="1">
    <citation type="journal article" date="2019" name="Commun. Biol.">
        <title>The bagworm genome reveals a unique fibroin gene that provides high tensile strength.</title>
        <authorList>
            <person name="Kono N."/>
            <person name="Nakamura H."/>
            <person name="Ohtoshi R."/>
            <person name="Tomita M."/>
            <person name="Numata K."/>
            <person name="Arakawa K."/>
        </authorList>
    </citation>
    <scope>NUCLEOTIDE SEQUENCE [LARGE SCALE GENOMIC DNA]</scope>
</reference>
<proteinExistence type="predicted"/>
<feature type="region of interest" description="Disordered" evidence="1">
    <location>
        <begin position="1"/>
        <end position="68"/>
    </location>
</feature>
<dbReference type="Proteomes" id="UP000299102">
    <property type="component" value="Unassembled WGS sequence"/>
</dbReference>
<accession>A0A4C1X4H4</accession>
<evidence type="ECO:0000313" key="3">
    <source>
        <dbReference type="Proteomes" id="UP000299102"/>
    </source>
</evidence>
<protein>
    <submittedName>
        <fullName evidence="2">Uncharacterized protein</fullName>
    </submittedName>
</protein>
<evidence type="ECO:0000256" key="1">
    <source>
        <dbReference type="SAM" id="MobiDB-lite"/>
    </source>
</evidence>